<accession>A0AAV4DYT3</accession>
<feature type="region of interest" description="Disordered" evidence="1">
    <location>
        <begin position="48"/>
        <end position="78"/>
    </location>
</feature>
<evidence type="ECO:0000313" key="2">
    <source>
        <dbReference type="EMBL" id="GFO49482.1"/>
    </source>
</evidence>
<comment type="caution">
    <text evidence="2">The sequence shown here is derived from an EMBL/GenBank/DDBJ whole genome shotgun (WGS) entry which is preliminary data.</text>
</comment>
<proteinExistence type="predicted"/>
<name>A0AAV4DYT3_9GAST</name>
<keyword evidence="3" id="KW-1185">Reference proteome</keyword>
<evidence type="ECO:0000256" key="1">
    <source>
        <dbReference type="SAM" id="MobiDB-lite"/>
    </source>
</evidence>
<reference evidence="2 3" key="1">
    <citation type="journal article" date="2021" name="Elife">
        <title>Chloroplast acquisition without the gene transfer in kleptoplastic sea slugs, Plakobranchus ocellatus.</title>
        <authorList>
            <person name="Maeda T."/>
            <person name="Takahashi S."/>
            <person name="Yoshida T."/>
            <person name="Shimamura S."/>
            <person name="Takaki Y."/>
            <person name="Nagai Y."/>
            <person name="Toyoda A."/>
            <person name="Suzuki Y."/>
            <person name="Arimoto A."/>
            <person name="Ishii H."/>
            <person name="Satoh N."/>
            <person name="Nishiyama T."/>
            <person name="Hasebe M."/>
            <person name="Maruyama T."/>
            <person name="Minagawa J."/>
            <person name="Obokata J."/>
            <person name="Shigenobu S."/>
        </authorList>
    </citation>
    <scope>NUCLEOTIDE SEQUENCE [LARGE SCALE GENOMIC DNA]</scope>
</reference>
<protein>
    <submittedName>
        <fullName evidence="2">Uncharacterized protein</fullName>
    </submittedName>
</protein>
<dbReference type="AlphaFoldDB" id="A0AAV4DYT3"/>
<dbReference type="Proteomes" id="UP000735302">
    <property type="component" value="Unassembled WGS sequence"/>
</dbReference>
<dbReference type="EMBL" id="BLXT01008489">
    <property type="protein sequence ID" value="GFO49482.1"/>
    <property type="molecule type" value="Genomic_DNA"/>
</dbReference>
<organism evidence="2 3">
    <name type="scientific">Plakobranchus ocellatus</name>
    <dbReference type="NCBI Taxonomy" id="259542"/>
    <lineage>
        <taxon>Eukaryota</taxon>
        <taxon>Metazoa</taxon>
        <taxon>Spiralia</taxon>
        <taxon>Lophotrochozoa</taxon>
        <taxon>Mollusca</taxon>
        <taxon>Gastropoda</taxon>
        <taxon>Heterobranchia</taxon>
        <taxon>Euthyneura</taxon>
        <taxon>Panpulmonata</taxon>
        <taxon>Sacoglossa</taxon>
        <taxon>Placobranchoidea</taxon>
        <taxon>Plakobranchidae</taxon>
        <taxon>Plakobranchus</taxon>
    </lineage>
</organism>
<sequence>MQTRAAARHVHAHTVPVSLTNPELGTRIQISSTEQSTQLVTTSALPPPAQLVTTSAPPSPPAQLVTTSAPPSPPGQLVTSSALPVQLVYTSAPPPPAQLGNLPLYEPLAYSSTNSESVTFNYVIQLMNQ</sequence>
<evidence type="ECO:0000313" key="3">
    <source>
        <dbReference type="Proteomes" id="UP000735302"/>
    </source>
</evidence>
<gene>
    <name evidence="2" type="ORF">PoB_007598700</name>
</gene>